<sequence length="324" mass="37434">MEADLRERMDRLAHVLEGSKSRTEDDVQYMVKWVEKIAKGSHRINKYRYRSRSKVTSRGDLAQILTRVTPYVKVIDTVGNKENLFNRERIHEGLRQVVEATRTSPICWDSQFVNPVAIVSRGLSVSFCEGSVVTLCCNSCKETVSLDLCDMDLNEQYACRLKDVHSHQCVWSYMSVPLDMVYHLNANTVMYEITRIKQTLDKISSVEYYKSWKLQFVLPEKIQKIAQWFGFSPSDNLAVIYVLLCGYEPAGSPEEEILECVGSYIKTGLSQVLQDADYVGHPRWSCYYDKDRILDLMYETLIRGTEDSSISSRLSRLRDIVTKW</sequence>
<gene>
    <name evidence="1" type="primary">PML39</name>
    <name evidence="1" type="ORF">FIM1_254</name>
</gene>
<proteinExistence type="predicted"/>
<name>A0ABX6ERG8_KLUMA</name>
<keyword evidence="2" id="KW-1185">Reference proteome</keyword>
<evidence type="ECO:0000313" key="1">
    <source>
        <dbReference type="EMBL" id="QGN13612.1"/>
    </source>
</evidence>
<reference evidence="1 2" key="1">
    <citation type="submission" date="2016-03" db="EMBL/GenBank/DDBJ databases">
        <title>How can Kluyveromyces marxianus grow so fast - potential evolutionary course in Saccharomyces Complex revealed by comparative genomics.</title>
        <authorList>
            <person name="Mo W."/>
            <person name="Lu W."/>
            <person name="Yang X."/>
            <person name="Qi J."/>
            <person name="Lv H."/>
        </authorList>
    </citation>
    <scope>NUCLEOTIDE SEQUENCE [LARGE SCALE GENOMIC DNA]</scope>
    <source>
        <strain evidence="1 2">FIM1</strain>
    </source>
</reference>
<evidence type="ECO:0000313" key="2">
    <source>
        <dbReference type="Proteomes" id="UP000422736"/>
    </source>
</evidence>
<protein>
    <submittedName>
        <fullName evidence="1">Pre-mRNA leakage protein 39</fullName>
    </submittedName>
</protein>
<organism evidence="1 2">
    <name type="scientific">Kluyveromyces marxianus</name>
    <name type="common">Yeast</name>
    <name type="synonym">Candida kefyr</name>
    <dbReference type="NCBI Taxonomy" id="4911"/>
    <lineage>
        <taxon>Eukaryota</taxon>
        <taxon>Fungi</taxon>
        <taxon>Dikarya</taxon>
        <taxon>Ascomycota</taxon>
        <taxon>Saccharomycotina</taxon>
        <taxon>Saccharomycetes</taxon>
        <taxon>Saccharomycetales</taxon>
        <taxon>Saccharomycetaceae</taxon>
        <taxon>Kluyveromyces</taxon>
    </lineage>
</organism>
<dbReference type="Proteomes" id="UP000422736">
    <property type="component" value="Chromosome 1"/>
</dbReference>
<dbReference type="EMBL" id="CP015054">
    <property type="protein sequence ID" value="QGN13612.1"/>
    <property type="molecule type" value="Genomic_DNA"/>
</dbReference>
<accession>A0ABX6ERG8</accession>